<feature type="transmembrane region" description="Helical" evidence="1">
    <location>
        <begin position="114"/>
        <end position="132"/>
    </location>
</feature>
<proteinExistence type="predicted"/>
<evidence type="ECO:0000256" key="1">
    <source>
        <dbReference type="SAM" id="Phobius"/>
    </source>
</evidence>
<gene>
    <name evidence="2" type="ORF">GGI25_005509</name>
</gene>
<dbReference type="InterPro" id="IPR010721">
    <property type="entry name" value="UstE-like"/>
</dbReference>
<evidence type="ECO:0000313" key="2">
    <source>
        <dbReference type="EMBL" id="KAJ2671391.1"/>
    </source>
</evidence>
<feature type="transmembrane region" description="Helical" evidence="1">
    <location>
        <begin position="53"/>
        <end position="78"/>
    </location>
</feature>
<accession>A0A9W8G3R8</accession>
<feature type="transmembrane region" description="Helical" evidence="1">
    <location>
        <begin position="144"/>
        <end position="163"/>
    </location>
</feature>
<feature type="transmembrane region" description="Helical" evidence="1">
    <location>
        <begin position="16"/>
        <end position="33"/>
    </location>
</feature>
<dbReference type="Pfam" id="PF06966">
    <property type="entry name" value="DUF1295"/>
    <property type="match status" value="1"/>
</dbReference>
<dbReference type="GO" id="GO:0016020">
    <property type="term" value="C:membrane"/>
    <property type="evidence" value="ECO:0007669"/>
    <property type="project" value="TreeGrafter"/>
</dbReference>
<dbReference type="PANTHER" id="PTHR32251">
    <property type="entry name" value="3-OXO-5-ALPHA-STEROID 4-DEHYDROGENASE"/>
    <property type="match status" value="1"/>
</dbReference>
<evidence type="ECO:0008006" key="4">
    <source>
        <dbReference type="Google" id="ProtNLM"/>
    </source>
</evidence>
<protein>
    <recommendedName>
        <fullName evidence="4">Steroid 5-alpha reductase C-terminal domain-containing protein</fullName>
    </recommendedName>
</protein>
<keyword evidence="1" id="KW-1133">Transmembrane helix</keyword>
<comment type="caution">
    <text evidence="2">The sequence shown here is derived from an EMBL/GenBank/DDBJ whole genome shotgun (WGS) entry which is preliminary data.</text>
</comment>
<name>A0A9W8G3R8_9FUNG</name>
<organism evidence="2 3">
    <name type="scientific">Coemansia spiralis</name>
    <dbReference type="NCBI Taxonomy" id="417178"/>
    <lineage>
        <taxon>Eukaryota</taxon>
        <taxon>Fungi</taxon>
        <taxon>Fungi incertae sedis</taxon>
        <taxon>Zoopagomycota</taxon>
        <taxon>Kickxellomycotina</taxon>
        <taxon>Kickxellomycetes</taxon>
        <taxon>Kickxellales</taxon>
        <taxon>Kickxellaceae</taxon>
        <taxon>Coemansia</taxon>
    </lineage>
</organism>
<dbReference type="OrthoDB" id="201504at2759"/>
<keyword evidence="1" id="KW-0812">Transmembrane</keyword>
<dbReference type="PANTHER" id="PTHR32251:SF23">
    <property type="entry name" value="3-OXO-5-ALPHA-STEROID 4-DEHYDROGENASE (DUF1295)"/>
    <property type="match status" value="1"/>
</dbReference>
<dbReference type="Gene3D" id="1.20.120.1630">
    <property type="match status" value="1"/>
</dbReference>
<dbReference type="EMBL" id="JANBTW010000103">
    <property type="protein sequence ID" value="KAJ2671391.1"/>
    <property type="molecule type" value="Genomic_DNA"/>
</dbReference>
<dbReference type="AlphaFoldDB" id="A0A9W8G3R8"/>
<evidence type="ECO:0000313" key="3">
    <source>
        <dbReference type="Proteomes" id="UP001151518"/>
    </source>
</evidence>
<dbReference type="Proteomes" id="UP001151518">
    <property type="component" value="Unassembled WGS sequence"/>
</dbReference>
<reference evidence="2" key="1">
    <citation type="submission" date="2022-07" db="EMBL/GenBank/DDBJ databases">
        <title>Phylogenomic reconstructions and comparative analyses of Kickxellomycotina fungi.</title>
        <authorList>
            <person name="Reynolds N.K."/>
            <person name="Stajich J.E."/>
            <person name="Barry K."/>
            <person name="Grigoriev I.V."/>
            <person name="Crous P."/>
            <person name="Smith M.E."/>
        </authorList>
    </citation>
    <scope>NUCLEOTIDE SEQUENCE</scope>
    <source>
        <strain evidence="2">NRRL 3115</strain>
    </source>
</reference>
<keyword evidence="1" id="KW-0472">Membrane</keyword>
<sequence length="287" mass="33064">MQCLLDAFPFDETHTVRVYFWATVFGTWLLTFVKQQGKRNFSIVDRLWTVYPLSLVLLWPIVGARAQVATGLVALWSFRLTYHSWRRGYYALDAEDYRWAHVRRWFASSIAWELFNFFFISLAQTTLLYLIARPVRRIPLASSSEWSLAELGLVCVMLVLLALEAVADQQQYRFHAAKKKESGVGFVHTGLWRYSRHPNVFCELMFWTTLSGYCAVVSRPEPSLAGLWEYLVGPVCLALLLQQSTALTESISRAKYPTYRAYQIGTSKLVPWVPWTNAKIVSTAHKC</sequence>